<dbReference type="InterPro" id="IPR048632">
    <property type="entry name" value="CsgH-like"/>
</dbReference>
<reference evidence="3 4" key="1">
    <citation type="journal article" date="2019" name="Phytopathology">
        <title>A Novel Group of Rhizobium tumorigenes-Like Agrobacteria Associated with Crown Gall Disease of Rhododendron and Blueberry.</title>
        <authorList>
            <person name="Kuzmanovic N."/>
            <person name="Behrens P."/>
            <person name="Idczak E."/>
            <person name="Wagner S."/>
            <person name="Gotz M."/>
            <person name="Sproer C."/>
            <person name="Bunk B."/>
            <person name="Overmann J."/>
            <person name="Smalla K."/>
        </authorList>
    </citation>
    <scope>NUCLEOTIDE SEQUENCE [LARGE SCALE GENOMIC DNA]</scope>
    <source>
        <strain evidence="4">rho-6.2</strain>
    </source>
</reference>
<dbReference type="Gene3D" id="2.60.40.2420">
    <property type="match status" value="1"/>
</dbReference>
<feature type="domain" description="CsgH-like" evidence="2">
    <location>
        <begin position="40"/>
        <end position="125"/>
    </location>
</feature>
<evidence type="ECO:0000313" key="4">
    <source>
        <dbReference type="Proteomes" id="UP000318939"/>
    </source>
</evidence>
<dbReference type="Proteomes" id="UP000318939">
    <property type="component" value="Plasmid unnamed1"/>
</dbReference>
<organism evidence="3 4">
    <name type="scientific">Rhizobium rhododendri</name>
    <dbReference type="NCBI Taxonomy" id="2506430"/>
    <lineage>
        <taxon>Bacteria</taxon>
        <taxon>Pseudomonadati</taxon>
        <taxon>Pseudomonadota</taxon>
        <taxon>Alphaproteobacteria</taxon>
        <taxon>Hyphomicrobiales</taxon>
        <taxon>Rhizobiaceae</taxon>
        <taxon>Rhizobium/Agrobacterium group</taxon>
        <taxon>Rhizobium</taxon>
    </lineage>
</organism>
<name>A0ABY8IP15_9HYPH</name>
<keyword evidence="3" id="KW-0614">Plasmid</keyword>
<accession>A0ABY8IP15</accession>
<dbReference type="InterPro" id="IPR047726">
    <property type="entry name" value="CsgH_dom"/>
</dbReference>
<geneLocation type="plasmid" evidence="3 4">
    <name>unnamed1</name>
</geneLocation>
<dbReference type="EMBL" id="CP117268">
    <property type="protein sequence ID" value="WFS25453.1"/>
    <property type="molecule type" value="Genomic_DNA"/>
</dbReference>
<evidence type="ECO:0000313" key="3">
    <source>
        <dbReference type="EMBL" id="WFS25453.1"/>
    </source>
</evidence>
<sequence>MPNSVEYPRRLMTILALALLPVTAVAAMMTAGQPDAAQLCRIEVSPGAGVVKLDARVDVDKHVSGTYTFRVEKTGNGGISTTNQSGDFDATVGHPTILSSVSLETGGIKYKATLDVLIGDKSFSCSKQIPGS</sequence>
<dbReference type="NCBIfam" id="NF041112">
    <property type="entry name" value="chap_CsgH_alph"/>
    <property type="match status" value="1"/>
</dbReference>
<evidence type="ECO:0000256" key="1">
    <source>
        <dbReference type="SAM" id="SignalP"/>
    </source>
</evidence>
<dbReference type="RefSeq" id="WP_142832364.1">
    <property type="nucleotide sequence ID" value="NZ_CP117268.1"/>
</dbReference>
<protein>
    <submittedName>
        <fullName evidence="3">Curli-like amyloid fiber formation chaperone CsgH</fullName>
    </submittedName>
</protein>
<feature type="signal peptide" evidence="1">
    <location>
        <begin position="1"/>
        <end position="26"/>
    </location>
</feature>
<dbReference type="InterPro" id="IPR053722">
    <property type="entry name" value="Curli_assembly_CsgC/AgfC"/>
</dbReference>
<proteinExistence type="predicted"/>
<gene>
    <name evidence="3" type="primary">csgH</name>
    <name evidence="3" type="ORF">PR018_24845</name>
</gene>
<evidence type="ECO:0000259" key="2">
    <source>
        <dbReference type="Pfam" id="PF21112"/>
    </source>
</evidence>
<reference evidence="3 4" key="2">
    <citation type="journal article" date="2023" name="MicrobiologyOpen">
        <title>Genomics of the tumorigenes clade of the family Rhizobiaceae and description of Rhizobium rhododendri sp. nov.</title>
        <authorList>
            <person name="Kuzmanovic N."/>
            <person name="diCenzo G.C."/>
            <person name="Bunk B."/>
            <person name="Sproeer C."/>
            <person name="Fruehling A."/>
            <person name="Neumann-Schaal M."/>
            <person name="Overmann J."/>
            <person name="Smalla K."/>
        </authorList>
    </citation>
    <scope>NUCLEOTIDE SEQUENCE [LARGE SCALE GENOMIC DNA]</scope>
    <source>
        <strain evidence="4">rho-6.2</strain>
        <plasmid evidence="3 4">unnamed1</plasmid>
    </source>
</reference>
<keyword evidence="1" id="KW-0732">Signal</keyword>
<keyword evidence="4" id="KW-1185">Reference proteome</keyword>
<dbReference type="Pfam" id="PF21112">
    <property type="entry name" value="CsgH"/>
    <property type="match status" value="1"/>
</dbReference>
<feature type="chain" id="PRO_5047195129" evidence="1">
    <location>
        <begin position="27"/>
        <end position="132"/>
    </location>
</feature>